<dbReference type="AlphaFoldDB" id="A0A7J7XDT2"/>
<evidence type="ECO:0000256" key="1">
    <source>
        <dbReference type="ARBA" id="ARBA00005298"/>
    </source>
</evidence>
<dbReference type="VEuPathDB" id="HostDB:GeneID_118658072"/>
<name>A0A7J7XDT2_MYOMY</name>
<accession>A0A7J7XDT2</accession>
<dbReference type="EMBL" id="JABWUV010000006">
    <property type="protein sequence ID" value="KAF6347814.1"/>
    <property type="molecule type" value="Genomic_DNA"/>
</dbReference>
<reference evidence="3 4" key="1">
    <citation type="journal article" date="2020" name="Nature">
        <title>Six reference-quality genomes reveal evolution of bat adaptations.</title>
        <authorList>
            <person name="Jebb D."/>
            <person name="Huang Z."/>
            <person name="Pippel M."/>
            <person name="Hughes G.M."/>
            <person name="Lavrichenko K."/>
            <person name="Devanna P."/>
            <person name="Winkler S."/>
            <person name="Jermiin L.S."/>
            <person name="Skirmuntt E.C."/>
            <person name="Katzourakis A."/>
            <person name="Burkitt-Gray L."/>
            <person name="Ray D.A."/>
            <person name="Sullivan K.A.M."/>
            <person name="Roscito J.G."/>
            <person name="Kirilenko B.M."/>
            <person name="Davalos L.M."/>
            <person name="Corthals A.P."/>
            <person name="Power M.L."/>
            <person name="Jones G."/>
            <person name="Ransome R.D."/>
            <person name="Dechmann D.K.N."/>
            <person name="Locatelli A.G."/>
            <person name="Puechmaille S.J."/>
            <person name="Fedrigo O."/>
            <person name="Jarvis E.D."/>
            <person name="Hiller M."/>
            <person name="Vernes S.C."/>
            <person name="Myers E.W."/>
            <person name="Teeling E.C."/>
        </authorList>
    </citation>
    <scope>NUCLEOTIDE SEQUENCE [LARGE SCALE GENOMIC DNA]</scope>
    <source>
        <strain evidence="3">MMyoMyo1</strain>
        <tissue evidence="3">Flight muscle</tissue>
    </source>
</reference>
<feature type="domain" description="Arrestin-like N-terminal" evidence="2">
    <location>
        <begin position="14"/>
        <end position="82"/>
    </location>
</feature>
<keyword evidence="4" id="KW-1185">Reference proteome</keyword>
<comment type="caution">
    <text evidence="3">The sequence shown here is derived from an EMBL/GenBank/DDBJ whole genome shotgun (WGS) entry which is preliminary data.</text>
</comment>
<evidence type="ECO:0000259" key="2">
    <source>
        <dbReference type="Pfam" id="PF00339"/>
    </source>
</evidence>
<organism evidence="3 4">
    <name type="scientific">Myotis myotis</name>
    <name type="common">Greater mouse-eared bat</name>
    <name type="synonym">Vespertilio myotis</name>
    <dbReference type="NCBI Taxonomy" id="51298"/>
    <lineage>
        <taxon>Eukaryota</taxon>
        <taxon>Metazoa</taxon>
        <taxon>Chordata</taxon>
        <taxon>Craniata</taxon>
        <taxon>Vertebrata</taxon>
        <taxon>Euteleostomi</taxon>
        <taxon>Mammalia</taxon>
        <taxon>Eutheria</taxon>
        <taxon>Laurasiatheria</taxon>
        <taxon>Chiroptera</taxon>
        <taxon>Yangochiroptera</taxon>
        <taxon>Vespertilionidae</taxon>
        <taxon>Myotis</taxon>
    </lineage>
</organism>
<protein>
    <submittedName>
        <fullName evidence="3">Arrestin domain containing 2</fullName>
    </submittedName>
</protein>
<comment type="similarity">
    <text evidence="1">Belongs to the arrestin family.</text>
</comment>
<evidence type="ECO:0000313" key="3">
    <source>
        <dbReference type="EMBL" id="KAF6347814.1"/>
    </source>
</evidence>
<dbReference type="InterPro" id="IPR011021">
    <property type="entry name" value="Arrestin-like_N"/>
</dbReference>
<sequence length="93" mass="10372">MRLWGVRRFALELERGGAYRGGELLCGRVLLEAAAPLRVRALEVAARGGATTHWLQGRSVGINAVSSDFTAVETYLRRRQLLLRGGFFKTLER</sequence>
<dbReference type="InterPro" id="IPR014752">
    <property type="entry name" value="Arrestin-like_C"/>
</dbReference>
<dbReference type="Gene3D" id="2.60.40.640">
    <property type="match status" value="1"/>
</dbReference>
<proteinExistence type="inferred from homology"/>
<gene>
    <name evidence="3" type="ORF">mMyoMyo1_001036</name>
</gene>
<dbReference type="Pfam" id="PF00339">
    <property type="entry name" value="Arrestin_N"/>
    <property type="match status" value="1"/>
</dbReference>
<evidence type="ECO:0000313" key="4">
    <source>
        <dbReference type="Proteomes" id="UP000527355"/>
    </source>
</evidence>
<dbReference type="Proteomes" id="UP000527355">
    <property type="component" value="Unassembled WGS sequence"/>
</dbReference>